<keyword evidence="1" id="KW-0812">Transmembrane</keyword>
<dbReference type="Proteomes" id="UP000193642">
    <property type="component" value="Unassembled WGS sequence"/>
</dbReference>
<dbReference type="EMBL" id="MCGO01000041">
    <property type="protein sequence ID" value="ORY39119.1"/>
    <property type="molecule type" value="Genomic_DNA"/>
</dbReference>
<accession>A0A1Y2BWI0</accession>
<sequence>MPTAFQLIEFDIMICLLIVTVMELVFLIYFIVVEETFKRGHLLTCREISTPFNLALIVIGVSLSALTFLELCIIRFEDAFNAIVVAQNLLTSTIQIGYIFYSYERAKGIIELIFPFATNWLHMFVSIAPFFLYLEAIPDIMILASGDAPRLDKIGHIMAIIGGTIGVSLDVLFLFSFMRFLWLTRQVKTPDNRFQIISQYGIASSVFIVLALALFAVFSSVHAHWFLGVAICFSIAFLVLILMKVSLHYDKMFRMRNTTVSVLQQVTKRSTQATEIHRTTVTQ</sequence>
<gene>
    <name evidence="2" type="ORF">BCR33DRAFT_720363</name>
</gene>
<keyword evidence="3" id="KW-1185">Reference proteome</keyword>
<feature type="transmembrane region" description="Helical" evidence="1">
    <location>
        <begin position="113"/>
        <end position="134"/>
    </location>
</feature>
<reference evidence="2 3" key="1">
    <citation type="submission" date="2016-07" db="EMBL/GenBank/DDBJ databases">
        <title>Pervasive Adenine N6-methylation of Active Genes in Fungi.</title>
        <authorList>
            <consortium name="DOE Joint Genome Institute"/>
            <person name="Mondo S.J."/>
            <person name="Dannebaum R.O."/>
            <person name="Kuo R.C."/>
            <person name="Labutti K."/>
            <person name="Haridas S."/>
            <person name="Kuo A."/>
            <person name="Salamov A."/>
            <person name="Ahrendt S.R."/>
            <person name="Lipzen A."/>
            <person name="Sullivan W."/>
            <person name="Andreopoulos W.B."/>
            <person name="Clum A."/>
            <person name="Lindquist E."/>
            <person name="Daum C."/>
            <person name="Ramamoorthy G.K."/>
            <person name="Gryganskyi A."/>
            <person name="Culley D."/>
            <person name="Magnuson J.K."/>
            <person name="James T.Y."/>
            <person name="O'Malley M.A."/>
            <person name="Stajich J.E."/>
            <person name="Spatafora J.W."/>
            <person name="Visel A."/>
            <person name="Grigoriev I.V."/>
        </authorList>
    </citation>
    <scope>NUCLEOTIDE SEQUENCE [LARGE SCALE GENOMIC DNA]</scope>
    <source>
        <strain evidence="2 3">JEL800</strain>
    </source>
</reference>
<feature type="transmembrane region" description="Helical" evidence="1">
    <location>
        <begin position="196"/>
        <end position="218"/>
    </location>
</feature>
<feature type="transmembrane region" description="Helical" evidence="1">
    <location>
        <begin position="224"/>
        <end position="247"/>
    </location>
</feature>
<comment type="caution">
    <text evidence="2">The sequence shown here is derived from an EMBL/GenBank/DDBJ whole genome shotgun (WGS) entry which is preliminary data.</text>
</comment>
<feature type="transmembrane region" description="Helical" evidence="1">
    <location>
        <begin position="54"/>
        <end position="76"/>
    </location>
</feature>
<keyword evidence="1" id="KW-1133">Transmembrane helix</keyword>
<feature type="transmembrane region" description="Helical" evidence="1">
    <location>
        <begin position="12"/>
        <end position="33"/>
    </location>
</feature>
<evidence type="ECO:0000313" key="3">
    <source>
        <dbReference type="Proteomes" id="UP000193642"/>
    </source>
</evidence>
<evidence type="ECO:0000256" key="1">
    <source>
        <dbReference type="SAM" id="Phobius"/>
    </source>
</evidence>
<keyword evidence="1" id="KW-0472">Membrane</keyword>
<feature type="transmembrane region" description="Helical" evidence="1">
    <location>
        <begin position="82"/>
        <end position="101"/>
    </location>
</feature>
<evidence type="ECO:0000313" key="2">
    <source>
        <dbReference type="EMBL" id="ORY39119.1"/>
    </source>
</evidence>
<organism evidence="2 3">
    <name type="scientific">Rhizoclosmatium globosum</name>
    <dbReference type="NCBI Taxonomy" id="329046"/>
    <lineage>
        <taxon>Eukaryota</taxon>
        <taxon>Fungi</taxon>
        <taxon>Fungi incertae sedis</taxon>
        <taxon>Chytridiomycota</taxon>
        <taxon>Chytridiomycota incertae sedis</taxon>
        <taxon>Chytridiomycetes</taxon>
        <taxon>Chytridiales</taxon>
        <taxon>Chytriomycetaceae</taxon>
        <taxon>Rhizoclosmatium</taxon>
    </lineage>
</organism>
<dbReference type="AlphaFoldDB" id="A0A1Y2BWI0"/>
<feature type="transmembrane region" description="Helical" evidence="1">
    <location>
        <begin position="154"/>
        <end position="175"/>
    </location>
</feature>
<name>A0A1Y2BWI0_9FUNG</name>
<protein>
    <submittedName>
        <fullName evidence="2">Uncharacterized protein</fullName>
    </submittedName>
</protein>
<proteinExistence type="predicted"/>
<dbReference type="OrthoDB" id="2100544at2759"/>